<reference evidence="1" key="2">
    <citation type="submission" date="2023-01" db="EMBL/GenBank/DDBJ databases">
        <title>Human gut microbiome strain richness.</title>
        <authorList>
            <person name="Chen-Liaw A."/>
        </authorList>
    </citation>
    <scope>NUCLEOTIDE SEQUENCE</scope>
    <source>
        <strain evidence="1">D35st1_E5_D35t1_190705</strain>
    </source>
</reference>
<dbReference type="PROSITE" id="PS51257">
    <property type="entry name" value="PROKAR_LIPOPROTEIN"/>
    <property type="match status" value="1"/>
</dbReference>
<evidence type="ECO:0000313" key="2">
    <source>
        <dbReference type="EMBL" id="MRY57978.1"/>
    </source>
</evidence>
<sequence>MKQLGLFISICILMGACVSEYEPNYENQLEGLLVVDGTITSGETIIKLSRSIAMSEKFSGKEYVNNAKLSVENDKGIVISNSQLRDSGEYVINVGELDVSSKYRLNIMIADDIYQSEYLSPLIIPEIDSISWQKKGEGEPLYICVTSHDPLDQSPYYRWTYKEDWEFHARYKANAAYIPGKGIVMFDFKTSNNLYYCWGSDSSKIILY</sequence>
<dbReference type="RefSeq" id="WP_121960882.1">
    <property type="nucleotide sequence ID" value="NZ_AP019729.1"/>
</dbReference>
<dbReference type="Pfam" id="PF14054">
    <property type="entry name" value="DUF4249"/>
    <property type="match status" value="1"/>
</dbReference>
<dbReference type="InterPro" id="IPR025345">
    <property type="entry name" value="DUF4249"/>
</dbReference>
<comment type="caution">
    <text evidence="2">The sequence shown here is derived from an EMBL/GenBank/DDBJ whole genome shotgun (WGS) entry which is preliminary data.</text>
</comment>
<organism evidence="2 3">
    <name type="scientific">Parabacteroides distasonis</name>
    <dbReference type="NCBI Taxonomy" id="823"/>
    <lineage>
        <taxon>Bacteria</taxon>
        <taxon>Pseudomonadati</taxon>
        <taxon>Bacteroidota</taxon>
        <taxon>Bacteroidia</taxon>
        <taxon>Bacteroidales</taxon>
        <taxon>Tannerellaceae</taxon>
        <taxon>Parabacteroides</taxon>
    </lineage>
</organism>
<gene>
    <name evidence="2" type="ORF">GKD59_08655</name>
    <name evidence="1" type="ORF">PN612_17130</name>
</gene>
<dbReference type="EMBL" id="JAQMPX010000123">
    <property type="protein sequence ID" value="MDB9140213.1"/>
    <property type="molecule type" value="Genomic_DNA"/>
</dbReference>
<proteinExistence type="predicted"/>
<dbReference type="EMBL" id="WKLT01000006">
    <property type="protein sequence ID" value="MRY57978.1"/>
    <property type="molecule type" value="Genomic_DNA"/>
</dbReference>
<accession>A0A412QQU3</accession>
<name>A0A412QQU3_PARDI</name>
<reference evidence="2 3" key="1">
    <citation type="journal article" date="2019" name="Nat. Med.">
        <title>A library of human gut bacterial isolates paired with longitudinal multiomics data enables mechanistic microbiome research.</title>
        <authorList>
            <person name="Poyet M."/>
            <person name="Groussin M."/>
            <person name="Gibbons S.M."/>
            <person name="Avila-Pacheco J."/>
            <person name="Jiang X."/>
            <person name="Kearney S.M."/>
            <person name="Perrotta A.R."/>
            <person name="Berdy B."/>
            <person name="Zhao S."/>
            <person name="Lieberman T.D."/>
            <person name="Swanson P.K."/>
            <person name="Smith M."/>
            <person name="Roesemann S."/>
            <person name="Alexander J.E."/>
            <person name="Rich S.A."/>
            <person name="Livny J."/>
            <person name="Vlamakis H."/>
            <person name="Clish C."/>
            <person name="Bullock K."/>
            <person name="Deik A."/>
            <person name="Scott J."/>
            <person name="Pierce K.A."/>
            <person name="Xavier R.J."/>
            <person name="Alm E.J."/>
        </authorList>
    </citation>
    <scope>NUCLEOTIDE SEQUENCE [LARGE SCALE GENOMIC DNA]</scope>
    <source>
        <strain evidence="2 3">BIOML-A41</strain>
    </source>
</reference>
<dbReference type="Proteomes" id="UP000463337">
    <property type="component" value="Unassembled WGS sequence"/>
</dbReference>
<protein>
    <submittedName>
        <fullName evidence="1">DUF4249 domain-containing protein</fullName>
    </submittedName>
    <submittedName>
        <fullName evidence="2">DUF4249 family protein</fullName>
    </submittedName>
</protein>
<evidence type="ECO:0000313" key="3">
    <source>
        <dbReference type="Proteomes" id="UP000463337"/>
    </source>
</evidence>
<evidence type="ECO:0000313" key="1">
    <source>
        <dbReference type="EMBL" id="MDB9140213.1"/>
    </source>
</evidence>
<dbReference type="AlphaFoldDB" id="A0A412QQU3"/>
<dbReference type="Proteomes" id="UP001211522">
    <property type="component" value="Unassembled WGS sequence"/>
</dbReference>